<evidence type="ECO:0000313" key="2">
    <source>
        <dbReference type="EMBL" id="GGB67144.1"/>
    </source>
</evidence>
<evidence type="ECO:0000313" key="3">
    <source>
        <dbReference type="Proteomes" id="UP000628854"/>
    </source>
</evidence>
<comment type="caution">
    <text evidence="2">The sequence shown here is derived from an EMBL/GenBank/DDBJ whole genome shotgun (WGS) entry which is preliminary data.</text>
</comment>
<dbReference type="EMBL" id="BMKF01000001">
    <property type="protein sequence ID" value="GGB67144.1"/>
    <property type="molecule type" value="Genomic_DNA"/>
</dbReference>
<keyword evidence="3" id="KW-1185">Reference proteome</keyword>
<dbReference type="RefSeq" id="WP_233124398.1">
    <property type="nucleotide sequence ID" value="NZ_BMKF01000001.1"/>
</dbReference>
<reference evidence="3" key="1">
    <citation type="journal article" date="2019" name="Int. J. Syst. Evol. Microbiol.">
        <title>The Global Catalogue of Microorganisms (GCM) 10K type strain sequencing project: providing services to taxonomists for standard genome sequencing and annotation.</title>
        <authorList>
            <consortium name="The Broad Institute Genomics Platform"/>
            <consortium name="The Broad Institute Genome Sequencing Center for Infectious Disease"/>
            <person name="Wu L."/>
            <person name="Ma J."/>
        </authorList>
    </citation>
    <scope>NUCLEOTIDE SEQUENCE [LARGE SCALE GENOMIC DNA]</scope>
    <source>
        <strain evidence="3">CGMCC 1.15928</strain>
    </source>
</reference>
<protein>
    <recommendedName>
        <fullName evidence="1">DUF5655 domain-containing protein</fullName>
    </recommendedName>
</protein>
<proteinExistence type="predicted"/>
<name>A0ABQ1JET5_9PROT</name>
<sequence length="183" mass="19990">MAKTQEELLASHIAGMEAKTGKPLAHWVKVVQSSGLEKHGEQVKMLKEAHGFGHGHANLVCQAAKGRFEADEDDMLEGQYKGKEGLRPIYDALEAFAKTLGGDVEIAPKKTSVAFRRSKNFAVVTPATKSRVDLGLNLKGENGTMRLAEEKTGSMCTHKIKLQAAEEVDDEVKAWLKAAYERA</sequence>
<dbReference type="Pfam" id="PF18899">
    <property type="entry name" value="DUF5655"/>
    <property type="match status" value="1"/>
</dbReference>
<dbReference type="InterPro" id="IPR025629">
    <property type="entry name" value="DUF4287"/>
</dbReference>
<organism evidence="2 3">
    <name type="scientific">Henriciella pelagia</name>
    <dbReference type="NCBI Taxonomy" id="1977912"/>
    <lineage>
        <taxon>Bacteria</taxon>
        <taxon>Pseudomonadati</taxon>
        <taxon>Pseudomonadota</taxon>
        <taxon>Alphaproteobacteria</taxon>
        <taxon>Hyphomonadales</taxon>
        <taxon>Hyphomonadaceae</taxon>
        <taxon>Henriciella</taxon>
    </lineage>
</organism>
<gene>
    <name evidence="2" type="ORF">GCM10011503_14910</name>
</gene>
<dbReference type="InterPro" id="IPR043714">
    <property type="entry name" value="DUF5655"/>
</dbReference>
<dbReference type="Proteomes" id="UP000628854">
    <property type="component" value="Unassembled WGS sequence"/>
</dbReference>
<feature type="domain" description="DUF5655" evidence="1">
    <location>
        <begin position="78"/>
        <end position="181"/>
    </location>
</feature>
<dbReference type="Pfam" id="PF14117">
    <property type="entry name" value="DUF4287"/>
    <property type="match status" value="1"/>
</dbReference>
<accession>A0ABQ1JET5</accession>
<evidence type="ECO:0000259" key="1">
    <source>
        <dbReference type="Pfam" id="PF18899"/>
    </source>
</evidence>